<evidence type="ECO:0000256" key="2">
    <source>
        <dbReference type="SAM" id="SignalP"/>
    </source>
</evidence>
<feature type="region of interest" description="Disordered" evidence="1">
    <location>
        <begin position="126"/>
        <end position="160"/>
    </location>
</feature>
<dbReference type="Gene3D" id="2.150.10.10">
    <property type="entry name" value="Serralysin-like metalloprotease, C-terminal"/>
    <property type="match status" value="2"/>
</dbReference>
<organism evidence="3 4">
    <name type="scientific">Nocardioides flavus</name>
    <name type="common">ex Wang et al. 2016</name>
    <dbReference type="NCBI Taxonomy" id="2058780"/>
    <lineage>
        <taxon>Bacteria</taxon>
        <taxon>Bacillati</taxon>
        <taxon>Actinomycetota</taxon>
        <taxon>Actinomycetes</taxon>
        <taxon>Propionibacteriales</taxon>
        <taxon>Nocardioidaceae</taxon>
        <taxon>Nocardioides</taxon>
    </lineage>
</organism>
<sequence length="439" mass="46146">MLRSATLTTTALLGLTLLAPTGATAAGETCQGQPATIVGTPGAFVLTGTEGRDVIVTNGSLQVDALGGDDLLCVTVRGAQVRAGDGDDVVDTTAVTQLSTTARLGAGSDRFVGGAARDIVFAGASAPGSADMTDSERDVIDTGPATSSRYEPDEVDSGSRGVANADEVHLDRGILRWAGVPTPSTVVDAGSRSTLALDAVLTETIAIDNRAGTLTVDQHPALPFTGFTDFTVFAERGPRWISFRGSSRDESLSLELWDARGHDVRMGGGDDTLRYQAPGVDGMTRASTQHGGGGHDRVELLLPDEVAVELDLARARLATSDRRGRAARVARFEDASVMATEVELRGTARRNQLEVYACRSTVAGRAGRDRISTFDEVVDESLRCRRPRTRMLGGAGNDVMIGGRGPDVLVGGPGRDRADGKKGRDVCGAEVRRRCEVRR</sequence>
<dbReference type="Proteomes" id="UP000597341">
    <property type="component" value="Unassembled WGS sequence"/>
</dbReference>
<evidence type="ECO:0000256" key="1">
    <source>
        <dbReference type="SAM" id="MobiDB-lite"/>
    </source>
</evidence>
<evidence type="ECO:0000313" key="4">
    <source>
        <dbReference type="Proteomes" id="UP000597341"/>
    </source>
</evidence>
<dbReference type="Pfam" id="PF00353">
    <property type="entry name" value="HemolysinCabind"/>
    <property type="match status" value="2"/>
</dbReference>
<gene>
    <name evidence="3" type="ORF">GCM10011376_08460</name>
</gene>
<feature type="signal peptide" evidence="2">
    <location>
        <begin position="1"/>
        <end position="25"/>
    </location>
</feature>
<dbReference type="EMBL" id="BNAD01000001">
    <property type="protein sequence ID" value="GHE16236.1"/>
    <property type="molecule type" value="Genomic_DNA"/>
</dbReference>
<dbReference type="SUPFAM" id="SSF51120">
    <property type="entry name" value="beta-Roll"/>
    <property type="match status" value="2"/>
</dbReference>
<dbReference type="RefSeq" id="WP_191278064.1">
    <property type="nucleotide sequence ID" value="NZ_BNAD01000001.1"/>
</dbReference>
<accession>A0ABQ3HG49</accession>
<evidence type="ECO:0000313" key="3">
    <source>
        <dbReference type="EMBL" id="GHE16236.1"/>
    </source>
</evidence>
<comment type="caution">
    <text evidence="3">The sequence shown here is derived from an EMBL/GenBank/DDBJ whole genome shotgun (WGS) entry which is preliminary data.</text>
</comment>
<evidence type="ECO:0008006" key="5">
    <source>
        <dbReference type="Google" id="ProtNLM"/>
    </source>
</evidence>
<protein>
    <recommendedName>
        <fullName evidence="5">Hemolysin-type calcium-binding repeat-containing protein</fullName>
    </recommendedName>
</protein>
<name>A0ABQ3HG49_9ACTN</name>
<reference evidence="4" key="1">
    <citation type="journal article" date="2019" name="Int. J. Syst. Evol. Microbiol.">
        <title>The Global Catalogue of Microorganisms (GCM) 10K type strain sequencing project: providing services to taxonomists for standard genome sequencing and annotation.</title>
        <authorList>
            <consortium name="The Broad Institute Genomics Platform"/>
            <consortium name="The Broad Institute Genome Sequencing Center for Infectious Disease"/>
            <person name="Wu L."/>
            <person name="Ma J."/>
        </authorList>
    </citation>
    <scope>NUCLEOTIDE SEQUENCE [LARGE SCALE GENOMIC DNA]</scope>
    <source>
        <strain evidence="4">CGMCC 1.12791</strain>
    </source>
</reference>
<dbReference type="InterPro" id="IPR011049">
    <property type="entry name" value="Serralysin-like_metalloprot_C"/>
</dbReference>
<keyword evidence="2" id="KW-0732">Signal</keyword>
<dbReference type="InterPro" id="IPR001343">
    <property type="entry name" value="Hemolysn_Ca-bd"/>
</dbReference>
<keyword evidence="4" id="KW-1185">Reference proteome</keyword>
<feature type="chain" id="PRO_5046613239" description="Hemolysin-type calcium-binding repeat-containing protein" evidence="2">
    <location>
        <begin position="26"/>
        <end position="439"/>
    </location>
</feature>
<dbReference type="PRINTS" id="PR00313">
    <property type="entry name" value="CABNDNGRPT"/>
</dbReference>
<proteinExistence type="predicted"/>